<organism evidence="1 2">
    <name type="scientific">Pedobacter rhizosphaerae</name>
    <dbReference type="NCBI Taxonomy" id="390241"/>
    <lineage>
        <taxon>Bacteria</taxon>
        <taxon>Pseudomonadati</taxon>
        <taxon>Bacteroidota</taxon>
        <taxon>Sphingobacteriia</taxon>
        <taxon>Sphingobacteriales</taxon>
        <taxon>Sphingobacteriaceae</taxon>
        <taxon>Pedobacter</taxon>
    </lineage>
</organism>
<evidence type="ECO:0000313" key="1">
    <source>
        <dbReference type="EMBL" id="SER61842.1"/>
    </source>
</evidence>
<proteinExistence type="predicted"/>
<keyword evidence="2" id="KW-1185">Reference proteome</keyword>
<accession>A0A1H9QN03</accession>
<sequence length="44" mass="5064">MIACQNALIVLNQALQQLVMVLHQYAQESQWILKSNPTDFISYV</sequence>
<name>A0A1H9QN03_9SPHI</name>
<dbReference type="AlphaFoldDB" id="A0A1H9QN03"/>
<evidence type="ECO:0000313" key="2">
    <source>
        <dbReference type="Proteomes" id="UP000199572"/>
    </source>
</evidence>
<dbReference type="Proteomes" id="UP000199572">
    <property type="component" value="Unassembled WGS sequence"/>
</dbReference>
<reference evidence="2" key="1">
    <citation type="submission" date="2016-10" db="EMBL/GenBank/DDBJ databases">
        <authorList>
            <person name="Varghese N."/>
            <person name="Submissions S."/>
        </authorList>
    </citation>
    <scope>NUCLEOTIDE SEQUENCE [LARGE SCALE GENOMIC DNA]</scope>
    <source>
        <strain evidence="2">DSM 18610</strain>
    </source>
</reference>
<gene>
    <name evidence="1" type="ORF">SAMN04488023_11271</name>
</gene>
<dbReference type="EMBL" id="FOGG01000012">
    <property type="protein sequence ID" value="SER61842.1"/>
    <property type="molecule type" value="Genomic_DNA"/>
</dbReference>
<protein>
    <submittedName>
        <fullName evidence="1">Uncharacterized protein</fullName>
    </submittedName>
</protein>